<dbReference type="InterPro" id="IPR001314">
    <property type="entry name" value="Peptidase_S1A"/>
</dbReference>
<dbReference type="PRINTS" id="PR00722">
    <property type="entry name" value="CHYMOTRYPSIN"/>
</dbReference>
<evidence type="ECO:0000256" key="1">
    <source>
        <dbReference type="ARBA" id="ARBA00023157"/>
    </source>
</evidence>
<sequence>MFEEVPGPGKKLPKYTYCDEKVSEIFLICCPEIYQPGYITENKCREYASLTKEKQLCRHSVRPGGTANFPHIALLGYPDRENWLQNQWLCMGALISEQYVLTEAHCISHRSESEPTVVLLGIANGDDTTHRQEIKVSKTILHQDPSKKQEIALVKLEKPIEMSSYVRPACLKAYVDIPVTKVFVTEWHLRRAARVISKELIEVTVDVLREPCNNGSTSPYAQDFHFCTSPHRHGKNRVGSALYIFHNNDSTSCMYDIVGVTSKRGQDDQPDLNRRVSYWFIKWIEDEVWPEEIQPKNLFT</sequence>
<dbReference type="InterPro" id="IPR043504">
    <property type="entry name" value="Peptidase_S1_PA_chymotrypsin"/>
</dbReference>
<dbReference type="PANTHER" id="PTHR24260:SF147">
    <property type="entry name" value="EG:BACR7A4.3 PROTEIN-RELATED"/>
    <property type="match status" value="1"/>
</dbReference>
<protein>
    <recommendedName>
        <fullName evidence="2">Peptidase S1 domain-containing protein</fullName>
    </recommendedName>
</protein>
<dbReference type="Proteomes" id="UP001168821">
    <property type="component" value="Unassembled WGS sequence"/>
</dbReference>
<dbReference type="GO" id="GO:0006508">
    <property type="term" value="P:proteolysis"/>
    <property type="evidence" value="ECO:0007669"/>
    <property type="project" value="InterPro"/>
</dbReference>
<proteinExistence type="predicted"/>
<reference evidence="3" key="1">
    <citation type="journal article" date="2023" name="G3 (Bethesda)">
        <title>Whole genome assemblies of Zophobas morio and Tenebrio molitor.</title>
        <authorList>
            <person name="Kaur S."/>
            <person name="Stinson S.A."/>
            <person name="diCenzo G.C."/>
        </authorList>
    </citation>
    <scope>NUCLEOTIDE SEQUENCE</scope>
    <source>
        <strain evidence="3">QUZm001</strain>
    </source>
</reference>
<evidence type="ECO:0000259" key="2">
    <source>
        <dbReference type="PROSITE" id="PS50240"/>
    </source>
</evidence>
<dbReference type="InterPro" id="IPR009003">
    <property type="entry name" value="Peptidase_S1_PA"/>
</dbReference>
<dbReference type="AlphaFoldDB" id="A0AA38J4P5"/>
<dbReference type="Gene3D" id="2.40.10.10">
    <property type="entry name" value="Trypsin-like serine proteases"/>
    <property type="match status" value="1"/>
</dbReference>
<dbReference type="PANTHER" id="PTHR24260">
    <property type="match status" value="1"/>
</dbReference>
<dbReference type="Pfam" id="PF00089">
    <property type="entry name" value="Trypsin"/>
    <property type="match status" value="1"/>
</dbReference>
<accession>A0AA38J4P5</accession>
<gene>
    <name evidence="3" type="ORF">Zmor_002366</name>
</gene>
<dbReference type="SMART" id="SM00020">
    <property type="entry name" value="Tryp_SPc"/>
    <property type="match status" value="1"/>
</dbReference>
<dbReference type="FunFam" id="2.40.10.10:FF:000068">
    <property type="entry name" value="transmembrane protease serine 2"/>
    <property type="match status" value="1"/>
</dbReference>
<dbReference type="GO" id="GO:0004252">
    <property type="term" value="F:serine-type endopeptidase activity"/>
    <property type="evidence" value="ECO:0007669"/>
    <property type="project" value="InterPro"/>
</dbReference>
<organism evidence="3 4">
    <name type="scientific">Zophobas morio</name>
    <dbReference type="NCBI Taxonomy" id="2755281"/>
    <lineage>
        <taxon>Eukaryota</taxon>
        <taxon>Metazoa</taxon>
        <taxon>Ecdysozoa</taxon>
        <taxon>Arthropoda</taxon>
        <taxon>Hexapoda</taxon>
        <taxon>Insecta</taxon>
        <taxon>Pterygota</taxon>
        <taxon>Neoptera</taxon>
        <taxon>Endopterygota</taxon>
        <taxon>Coleoptera</taxon>
        <taxon>Polyphaga</taxon>
        <taxon>Cucujiformia</taxon>
        <taxon>Tenebrionidae</taxon>
        <taxon>Zophobas</taxon>
    </lineage>
</organism>
<evidence type="ECO:0000313" key="3">
    <source>
        <dbReference type="EMBL" id="KAJ3666946.1"/>
    </source>
</evidence>
<dbReference type="PROSITE" id="PS50240">
    <property type="entry name" value="TRYPSIN_DOM"/>
    <property type="match status" value="1"/>
</dbReference>
<dbReference type="SUPFAM" id="SSF50494">
    <property type="entry name" value="Trypsin-like serine proteases"/>
    <property type="match status" value="1"/>
</dbReference>
<keyword evidence="4" id="KW-1185">Reference proteome</keyword>
<dbReference type="InterPro" id="IPR051333">
    <property type="entry name" value="CLIP_Serine_Protease"/>
</dbReference>
<keyword evidence="1" id="KW-1015">Disulfide bond</keyword>
<dbReference type="InterPro" id="IPR001254">
    <property type="entry name" value="Trypsin_dom"/>
</dbReference>
<comment type="caution">
    <text evidence="3">The sequence shown here is derived from an EMBL/GenBank/DDBJ whole genome shotgun (WGS) entry which is preliminary data.</text>
</comment>
<feature type="domain" description="Peptidase S1" evidence="2">
    <location>
        <begin position="61"/>
        <end position="289"/>
    </location>
</feature>
<dbReference type="EMBL" id="JALNTZ010000001">
    <property type="protein sequence ID" value="KAJ3666946.1"/>
    <property type="molecule type" value="Genomic_DNA"/>
</dbReference>
<evidence type="ECO:0000313" key="4">
    <source>
        <dbReference type="Proteomes" id="UP001168821"/>
    </source>
</evidence>
<name>A0AA38J4P5_9CUCU</name>